<proteinExistence type="predicted"/>
<protein>
    <submittedName>
        <fullName evidence="1">Uncharacterized protein</fullName>
    </submittedName>
</protein>
<gene>
    <name evidence="1" type="ORF">KC01_LOCUS22202</name>
</gene>
<dbReference type="GO" id="GO:0071300">
    <property type="term" value="P:cellular response to retinoic acid"/>
    <property type="evidence" value="ECO:0007669"/>
    <property type="project" value="TreeGrafter"/>
</dbReference>
<dbReference type="GO" id="GO:0030425">
    <property type="term" value="C:dendrite"/>
    <property type="evidence" value="ECO:0007669"/>
    <property type="project" value="TreeGrafter"/>
</dbReference>
<dbReference type="InterPro" id="IPR033237">
    <property type="entry name" value="BRINP"/>
</dbReference>
<reference evidence="1 2" key="1">
    <citation type="submission" date="2024-04" db="EMBL/GenBank/DDBJ databases">
        <authorList>
            <person name="Waldvogel A.-M."/>
            <person name="Schoenle A."/>
        </authorList>
    </citation>
    <scope>NUCLEOTIDE SEQUENCE [LARGE SCALE GENOMIC DNA]</scope>
</reference>
<organism evidence="1 2">
    <name type="scientific">Knipowitschia caucasica</name>
    <name type="common">Caucasian dwarf goby</name>
    <name type="synonym">Pomatoschistus caucasicus</name>
    <dbReference type="NCBI Taxonomy" id="637954"/>
    <lineage>
        <taxon>Eukaryota</taxon>
        <taxon>Metazoa</taxon>
        <taxon>Chordata</taxon>
        <taxon>Craniata</taxon>
        <taxon>Vertebrata</taxon>
        <taxon>Euteleostomi</taxon>
        <taxon>Actinopterygii</taxon>
        <taxon>Neopterygii</taxon>
        <taxon>Teleostei</taxon>
        <taxon>Neoteleostei</taxon>
        <taxon>Acanthomorphata</taxon>
        <taxon>Gobiaria</taxon>
        <taxon>Gobiiformes</taxon>
        <taxon>Gobioidei</taxon>
        <taxon>Gobiidae</taxon>
        <taxon>Gobiinae</taxon>
        <taxon>Knipowitschia</taxon>
    </lineage>
</organism>
<evidence type="ECO:0000313" key="1">
    <source>
        <dbReference type="EMBL" id="CAL1593047.1"/>
    </source>
</evidence>
<dbReference type="GO" id="GO:0007399">
    <property type="term" value="P:nervous system development"/>
    <property type="evidence" value="ECO:0007669"/>
    <property type="project" value="TreeGrafter"/>
</dbReference>
<evidence type="ECO:0000313" key="2">
    <source>
        <dbReference type="Proteomes" id="UP001497482"/>
    </source>
</evidence>
<dbReference type="GO" id="GO:0043025">
    <property type="term" value="C:neuronal cell body"/>
    <property type="evidence" value="ECO:0007669"/>
    <property type="project" value="TreeGrafter"/>
</dbReference>
<sequence>MLMIVATTMTTPVAASCRTPNATPAACPRPRRWSAATCGALILSSSSQYGFVPSYSARRDHSVTIWPGLGHRRRLHRFVPPLFFGGEEALTIFVDKRQLSKKSEVSDSSGNSSAVTLETLHQLAASYFIDRESTLRKLHHIQIASTAIKVFLICDASKESPT</sequence>
<dbReference type="PANTHER" id="PTHR15564">
    <property type="entry name" value="MACPF DOMAIN-CONTAINING PROTEIN"/>
    <property type="match status" value="1"/>
</dbReference>
<dbReference type="PANTHER" id="PTHR15564:SF2">
    <property type="entry name" value="BMP_RETINOIC ACID-INDUCIBLE NEURAL-SPECIFIC PROTEIN 3"/>
    <property type="match status" value="1"/>
</dbReference>
<dbReference type="GO" id="GO:0045930">
    <property type="term" value="P:negative regulation of mitotic cell cycle"/>
    <property type="evidence" value="ECO:0007669"/>
    <property type="project" value="InterPro"/>
</dbReference>
<dbReference type="Proteomes" id="UP001497482">
    <property type="component" value="Chromosome 2"/>
</dbReference>
<name>A0AAV2KY99_KNICA</name>
<dbReference type="GO" id="GO:0005737">
    <property type="term" value="C:cytoplasm"/>
    <property type="evidence" value="ECO:0007669"/>
    <property type="project" value="TreeGrafter"/>
</dbReference>
<dbReference type="GO" id="GO:0045666">
    <property type="term" value="P:positive regulation of neuron differentiation"/>
    <property type="evidence" value="ECO:0007669"/>
    <property type="project" value="InterPro"/>
</dbReference>
<dbReference type="AlphaFoldDB" id="A0AAV2KY99"/>
<dbReference type="EMBL" id="OZ035824">
    <property type="protein sequence ID" value="CAL1593047.1"/>
    <property type="molecule type" value="Genomic_DNA"/>
</dbReference>
<keyword evidence="2" id="KW-1185">Reference proteome</keyword>
<accession>A0AAV2KY99</accession>